<dbReference type="Pfam" id="PF02362">
    <property type="entry name" value="B3"/>
    <property type="match status" value="1"/>
</dbReference>
<evidence type="ECO:0000256" key="5">
    <source>
        <dbReference type="ARBA" id="ARBA00023015"/>
    </source>
</evidence>
<dbReference type="InterPro" id="IPR003340">
    <property type="entry name" value="B3_DNA-bd"/>
</dbReference>
<evidence type="ECO:0000259" key="10">
    <source>
        <dbReference type="PROSITE" id="PS50863"/>
    </source>
</evidence>
<dbReference type="InterPro" id="IPR011124">
    <property type="entry name" value="Znf_CW"/>
</dbReference>
<comment type="caution">
    <text evidence="12">The sequence shown here is derived from an EMBL/GenBank/DDBJ whole genome shotgun (WGS) entry which is preliminary data.</text>
</comment>
<comment type="subcellular location">
    <subcellularLocation>
        <location evidence="1">Nucleus</location>
    </subcellularLocation>
</comment>
<keyword evidence="6" id="KW-0238">DNA-binding</keyword>
<feature type="domain" description="CW-type" evidence="11">
    <location>
        <begin position="569"/>
        <end position="619"/>
    </location>
</feature>
<dbReference type="PROSITE" id="PS50863">
    <property type="entry name" value="B3"/>
    <property type="match status" value="1"/>
</dbReference>
<organism evidence="12 13">
    <name type="scientific">Hibiscus sabdariffa</name>
    <name type="common">roselle</name>
    <dbReference type="NCBI Taxonomy" id="183260"/>
    <lineage>
        <taxon>Eukaryota</taxon>
        <taxon>Viridiplantae</taxon>
        <taxon>Streptophyta</taxon>
        <taxon>Embryophyta</taxon>
        <taxon>Tracheophyta</taxon>
        <taxon>Spermatophyta</taxon>
        <taxon>Magnoliopsida</taxon>
        <taxon>eudicotyledons</taxon>
        <taxon>Gunneridae</taxon>
        <taxon>Pentapetalae</taxon>
        <taxon>rosids</taxon>
        <taxon>malvids</taxon>
        <taxon>Malvales</taxon>
        <taxon>Malvaceae</taxon>
        <taxon>Malvoideae</taxon>
        <taxon>Hibiscus</taxon>
    </lineage>
</organism>
<keyword evidence="4" id="KW-0862">Zinc</keyword>
<feature type="compositionally biased region" description="Basic and acidic residues" evidence="9">
    <location>
        <begin position="727"/>
        <end position="737"/>
    </location>
</feature>
<dbReference type="CDD" id="cd10017">
    <property type="entry name" value="B3_DNA"/>
    <property type="match status" value="1"/>
</dbReference>
<evidence type="ECO:0000256" key="7">
    <source>
        <dbReference type="ARBA" id="ARBA00023163"/>
    </source>
</evidence>
<feature type="domain" description="TF-B3" evidence="10">
    <location>
        <begin position="342"/>
        <end position="443"/>
    </location>
</feature>
<evidence type="ECO:0000256" key="6">
    <source>
        <dbReference type="ARBA" id="ARBA00023125"/>
    </source>
</evidence>
<accession>A0ABR2SCI2</accession>
<evidence type="ECO:0000256" key="4">
    <source>
        <dbReference type="ARBA" id="ARBA00022833"/>
    </source>
</evidence>
<keyword evidence="7" id="KW-0804">Transcription</keyword>
<evidence type="ECO:0000256" key="3">
    <source>
        <dbReference type="ARBA" id="ARBA00022771"/>
    </source>
</evidence>
<dbReference type="Pfam" id="PF07496">
    <property type="entry name" value="zf-CW"/>
    <property type="match status" value="1"/>
</dbReference>
<feature type="compositionally biased region" description="Polar residues" evidence="9">
    <location>
        <begin position="264"/>
        <end position="274"/>
    </location>
</feature>
<evidence type="ECO:0000313" key="12">
    <source>
        <dbReference type="EMBL" id="KAK9022921.1"/>
    </source>
</evidence>
<keyword evidence="2" id="KW-0479">Metal-binding</keyword>
<dbReference type="Gene3D" id="3.30.40.100">
    <property type="match status" value="1"/>
</dbReference>
<feature type="compositionally biased region" description="Polar residues" evidence="9">
    <location>
        <begin position="807"/>
        <end position="819"/>
    </location>
</feature>
<dbReference type="InterPro" id="IPR015300">
    <property type="entry name" value="DNA-bd_pseudobarrel_sf"/>
</dbReference>
<keyword evidence="13" id="KW-1185">Reference proteome</keyword>
<evidence type="ECO:0000256" key="9">
    <source>
        <dbReference type="SAM" id="MobiDB-lite"/>
    </source>
</evidence>
<feature type="compositionally biased region" description="Polar residues" evidence="9">
    <location>
        <begin position="282"/>
        <end position="296"/>
    </location>
</feature>
<dbReference type="PANTHER" id="PTHR46245:SF10">
    <property type="entry name" value="B3 DOMAIN-CONTAINING TRANSCRIPTION FACTOR VAL3"/>
    <property type="match status" value="1"/>
</dbReference>
<evidence type="ECO:0000256" key="2">
    <source>
        <dbReference type="ARBA" id="ARBA00022723"/>
    </source>
</evidence>
<dbReference type="PROSITE" id="PS51050">
    <property type="entry name" value="ZF_CW"/>
    <property type="match status" value="1"/>
</dbReference>
<dbReference type="Gene3D" id="2.40.330.10">
    <property type="entry name" value="DNA-binding pseudobarrel domain"/>
    <property type="match status" value="1"/>
</dbReference>
<evidence type="ECO:0000259" key="11">
    <source>
        <dbReference type="PROSITE" id="PS51050"/>
    </source>
</evidence>
<name>A0ABR2SCI2_9ROSI</name>
<evidence type="ECO:0000256" key="1">
    <source>
        <dbReference type="ARBA" id="ARBA00004123"/>
    </source>
</evidence>
<keyword evidence="8" id="KW-0539">Nucleus</keyword>
<dbReference type="Proteomes" id="UP001396334">
    <property type="component" value="Unassembled WGS sequence"/>
</dbReference>
<proteinExistence type="predicted"/>
<sequence length="890" mass="97893">MISTLGASLSSKICFNSDCKDLKSEIPRKGWRLRTGEFAELCDRCASAFEEGRFCDTFHLNASGWRSCVSCGKRVHCGCIVSVHAFALLDAGGIECIACARKNVVLGSSSSWSQSFLFHSSLPERYKEYSARGWTQLAGSGPVPWRQAPSLFNSSVSQPELHSRVLNEVDLSTSIDRLNVCDRSSTPSQEKKKIEEFSERLMNGNLKPGTRGIQEKGNAGINFEEQRNPCLTKFQQSSLKEEPSNPSFVLAVPYTSPDEANGQIGVSGSQLQPNLQPPPAKQFQSALQNGLDSSSETRIRNGRSQPDGRGKSNLFPRYWPKFTDQDLQQITGDSNSVITPLFEKMLSASDAGRIGRLVLPKKCAEAHFPPISQPEGLPLKVQDSKGKEWIFQFRFWPNNNSRMYVLEGVTPCIQNMQVQAGDVVTFSRLEPGGKLVMGFRKASTASASDQDNEAKNSNGIYMHGDAEMADPTSWSKVDKSGYIAKEALGAKVAVSRKRKNSMLGSKSKRLRIDNEDLIELKLTWEEAQGLLRPPLNHVASIVVIEGFEFEEYEDAPILGKPTIFATDTMGEKIQWAQCEDCFKWRRLPSNVLLPSKWTCSSNSWDPERSSCSATQELTTEQLENLLPQCNPAAYKKMKATKTEPENGDALEGLDTLANLAILGEGESLPASSKATTKHPRHRPGCSCIVCIQPPSGKGPKHKQTCTCNVCETVKRRFRTLMLRREKKQSQKEAETTGKKQQTLLPDKVREGDPPPCTNAENSSPKPKMVATEGSADDPNRVKSSTSPFKGQIDLNIQPEREEELSPGSDSGSMMRSLQDATDVYLRQQSMLTSSGNSNLEVTQTQPGGLPGEEKISSSLNLRASHQDTDKKPPAVFSIKASAPTSDTGCT</sequence>
<dbReference type="EMBL" id="JBBPBN010000015">
    <property type="protein sequence ID" value="KAK9022921.1"/>
    <property type="molecule type" value="Genomic_DNA"/>
</dbReference>
<feature type="region of interest" description="Disordered" evidence="9">
    <location>
        <begin position="254"/>
        <end position="315"/>
    </location>
</feature>
<feature type="region of interest" description="Disordered" evidence="9">
    <location>
        <begin position="723"/>
        <end position="890"/>
    </location>
</feature>
<dbReference type="InterPro" id="IPR057743">
    <property type="entry name" value="Zfn_VAL1-3_N"/>
</dbReference>
<evidence type="ECO:0000256" key="8">
    <source>
        <dbReference type="ARBA" id="ARBA00023242"/>
    </source>
</evidence>
<dbReference type="SUPFAM" id="SSF101936">
    <property type="entry name" value="DNA-binding pseudobarrel domain"/>
    <property type="match status" value="1"/>
</dbReference>
<reference evidence="12 13" key="1">
    <citation type="journal article" date="2024" name="G3 (Bethesda)">
        <title>Genome assembly of Hibiscus sabdariffa L. provides insights into metabolisms of medicinal natural products.</title>
        <authorList>
            <person name="Kim T."/>
        </authorList>
    </citation>
    <scope>NUCLEOTIDE SEQUENCE [LARGE SCALE GENOMIC DNA]</scope>
    <source>
        <strain evidence="12">TK-2024</strain>
        <tissue evidence="12">Old leaves</tissue>
    </source>
</reference>
<dbReference type="Pfam" id="PF25813">
    <property type="entry name" value="zf_VAL1_N"/>
    <property type="match status" value="1"/>
</dbReference>
<keyword evidence="3" id="KW-0863">Zinc-finger</keyword>
<evidence type="ECO:0008006" key="14">
    <source>
        <dbReference type="Google" id="ProtNLM"/>
    </source>
</evidence>
<keyword evidence="5" id="KW-0805">Transcription regulation</keyword>
<feature type="compositionally biased region" description="Polar residues" evidence="9">
    <location>
        <begin position="826"/>
        <end position="846"/>
    </location>
</feature>
<protein>
    <recommendedName>
        <fullName evidence="14">B3 domain-containing protein Os07g0563300-like</fullName>
    </recommendedName>
</protein>
<dbReference type="PANTHER" id="PTHR46245">
    <property type="entry name" value="B3 DOMAIN-CONTAINING PROTEIN OS07G0563300"/>
    <property type="match status" value="1"/>
</dbReference>
<dbReference type="SMART" id="SM01019">
    <property type="entry name" value="B3"/>
    <property type="match status" value="1"/>
</dbReference>
<gene>
    <name evidence="12" type="ORF">V6N11_003157</name>
</gene>
<evidence type="ECO:0000313" key="13">
    <source>
        <dbReference type="Proteomes" id="UP001396334"/>
    </source>
</evidence>